<evidence type="ECO:0000313" key="2">
    <source>
        <dbReference type="Proteomes" id="UP000036449"/>
    </source>
</evidence>
<comment type="caution">
    <text evidence="1">The sequence shown here is derived from an EMBL/GenBank/DDBJ whole genome shotgun (WGS) entry which is preliminary data.</text>
</comment>
<protein>
    <submittedName>
        <fullName evidence="1">CRISPR-associated protein Cse4</fullName>
    </submittedName>
</protein>
<dbReference type="AlphaFoldDB" id="A0A0J6T882"/>
<organism evidence="1 2">
    <name type="scientific">Methylobacterium tarhaniae</name>
    <dbReference type="NCBI Taxonomy" id="1187852"/>
    <lineage>
        <taxon>Bacteria</taxon>
        <taxon>Pseudomonadati</taxon>
        <taxon>Pseudomonadota</taxon>
        <taxon>Alphaproteobacteria</taxon>
        <taxon>Hyphomicrobiales</taxon>
        <taxon>Methylobacteriaceae</taxon>
        <taxon>Methylobacterium</taxon>
    </lineage>
</organism>
<dbReference type="Pfam" id="PF09344">
    <property type="entry name" value="Cas_CT1975"/>
    <property type="match status" value="1"/>
</dbReference>
<keyword evidence="2" id="KW-1185">Reference proteome</keyword>
<evidence type="ECO:0000313" key="1">
    <source>
        <dbReference type="EMBL" id="KMO42047.1"/>
    </source>
</evidence>
<dbReference type="PATRIC" id="fig|1187852.3.peg.6268"/>
<gene>
    <name evidence="1" type="ORF">VQ03_11745</name>
</gene>
<sequence>MTTFVQLHLLTAYPPANLNRDDTGRPKTARFGNVDRLRVSSQALKRAWRTSPAFKAALEGHLGERTQRLGEEIEGHLLKRGVAEAAARKAAREVADVFGKIKGEGDKYPTRIEQLVFVSAEERADALALAERIAGGETIDLTKTPLLRSVDGAVDIGMFGRMLADDPDFNREAAVQVAHAVTTHRAVVEDDYYTAIDDLKTPDEDAGAGFVGEAGFGAGTFYLYLCIDRDLLARNLGGDADLAKRGLAALIHAAATVGPKGKQASFASRALASYGLVEVSDGAPHTLASAFLKPVGGDDVLASSIAAFEATRNGFRAAYDLPESRRDKNPEGWRGNDEAWPVFNVLTGEGSLKRLIAYATR</sequence>
<dbReference type="InterPro" id="IPR010148">
    <property type="entry name" value="CRISPR-assoc_prot_CT1975"/>
</dbReference>
<dbReference type="OrthoDB" id="5291250at2"/>
<dbReference type="Proteomes" id="UP000036449">
    <property type="component" value="Unassembled WGS sequence"/>
</dbReference>
<accession>A0A0J6T882</accession>
<dbReference type="RefSeq" id="WP_048451058.1">
    <property type="nucleotide sequence ID" value="NZ_LABZ01000075.1"/>
</dbReference>
<dbReference type="NCBIfam" id="TIGR01869">
    <property type="entry name" value="casC_Cse4"/>
    <property type="match status" value="1"/>
</dbReference>
<name>A0A0J6T882_9HYPH</name>
<reference evidence="1 2" key="1">
    <citation type="submission" date="2015-03" db="EMBL/GenBank/DDBJ databases">
        <title>Genome sequencing of Methylobacterium tarhaniae DSM 25844.</title>
        <authorList>
            <person name="Chaudhry V."/>
            <person name="Patil P.B."/>
        </authorList>
    </citation>
    <scope>NUCLEOTIDE SEQUENCE [LARGE SCALE GENOMIC DNA]</scope>
    <source>
        <strain evidence="1 2">DSM 25844</strain>
    </source>
</reference>
<dbReference type="EMBL" id="LABZ01000075">
    <property type="protein sequence ID" value="KMO42047.1"/>
    <property type="molecule type" value="Genomic_DNA"/>
</dbReference>
<proteinExistence type="predicted"/>